<dbReference type="Proteomes" id="UP000028702">
    <property type="component" value="Unassembled WGS sequence"/>
</dbReference>
<feature type="domain" description="Protein SirB1 N-terminal" evidence="3">
    <location>
        <begin position="55"/>
        <end position="206"/>
    </location>
</feature>
<dbReference type="eggNOG" id="COG2912">
    <property type="taxonomic scope" value="Bacteria"/>
</dbReference>
<evidence type="ECO:0000256" key="1">
    <source>
        <dbReference type="ARBA" id="ARBA00007100"/>
    </source>
</evidence>
<accession>A0A081B6W1</accession>
<evidence type="ECO:0000313" key="4">
    <source>
        <dbReference type="EMBL" id="GAK43779.1"/>
    </source>
</evidence>
<keyword evidence="2" id="KW-0802">TPR repeat</keyword>
<dbReference type="AlphaFoldDB" id="A0A081B6W1"/>
<proteinExistence type="inferred from homology"/>
<dbReference type="PANTHER" id="PTHR31350">
    <property type="entry name" value="SI:DKEY-261L7.2"/>
    <property type="match status" value="1"/>
</dbReference>
<keyword evidence="5" id="KW-1185">Reference proteome</keyword>
<comment type="caution">
    <text evidence="4">The sequence shown here is derived from an EMBL/GenBank/DDBJ whole genome shotgun (WGS) entry which is preliminary data.</text>
</comment>
<dbReference type="InterPro" id="IPR019734">
    <property type="entry name" value="TPR_rpt"/>
</dbReference>
<feature type="repeat" description="TPR" evidence="2">
    <location>
        <begin position="237"/>
        <end position="270"/>
    </location>
</feature>
<dbReference type="InterPro" id="IPR011990">
    <property type="entry name" value="TPR-like_helical_dom_sf"/>
</dbReference>
<gene>
    <name evidence="4" type="ORF">M2A_0278</name>
</gene>
<evidence type="ECO:0000259" key="3">
    <source>
        <dbReference type="Pfam" id="PF13369"/>
    </source>
</evidence>
<protein>
    <submittedName>
        <fullName evidence="4">Conserved protein</fullName>
    </submittedName>
</protein>
<comment type="similarity">
    <text evidence="1">Belongs to the UPF0162 family.</text>
</comment>
<dbReference type="SUPFAM" id="SSF48452">
    <property type="entry name" value="TPR-like"/>
    <property type="match status" value="1"/>
</dbReference>
<evidence type="ECO:0000313" key="5">
    <source>
        <dbReference type="Proteomes" id="UP000028702"/>
    </source>
</evidence>
<dbReference type="InterPro" id="IPR032698">
    <property type="entry name" value="SirB1_N"/>
</dbReference>
<name>A0A081B6W1_9HYPH</name>
<sequence length="291" mass="32405">MRPGRGRALREQAMHRGELRQALLDWGQEPRADLLADAALWLGALDRPNADLAACERHLRDIAAAAKARFTGQSFSAREGVEALSEILGRGFHYEGDREQYDAPENANLVDVITRRKGLPVALGILYLHAGHAAGLDITGLNFPAHFVLRLEAAGEMAILDPFNKGAEMSARELRLLLEQAMGPGARLDPDYYQPVTPRLVLLRLQNNLLTRALQAGDEEKGAEYLARMSWIAPEEAAIRYDLGKLHTRLARYGDALEDFRQTVDLARAQDNWTLATEAAQILERLRKKLN</sequence>
<dbReference type="EMBL" id="BBIO01000001">
    <property type="protein sequence ID" value="GAK43779.1"/>
    <property type="molecule type" value="Genomic_DNA"/>
</dbReference>
<organism evidence="4 5">
    <name type="scientific">Tepidicaulis marinus</name>
    <dbReference type="NCBI Taxonomy" id="1333998"/>
    <lineage>
        <taxon>Bacteria</taxon>
        <taxon>Pseudomonadati</taxon>
        <taxon>Pseudomonadota</taxon>
        <taxon>Alphaproteobacteria</taxon>
        <taxon>Hyphomicrobiales</taxon>
        <taxon>Parvibaculaceae</taxon>
        <taxon>Tepidicaulis</taxon>
    </lineage>
</organism>
<dbReference type="Pfam" id="PF13369">
    <property type="entry name" value="Transglut_core2"/>
    <property type="match status" value="1"/>
</dbReference>
<evidence type="ECO:0000256" key="2">
    <source>
        <dbReference type="PROSITE-ProRule" id="PRU00339"/>
    </source>
</evidence>
<dbReference type="STRING" id="1333998.M2A_0278"/>
<dbReference type="PROSITE" id="PS50005">
    <property type="entry name" value="TPR"/>
    <property type="match status" value="1"/>
</dbReference>
<reference evidence="4 5" key="1">
    <citation type="submission" date="2014-07" db="EMBL/GenBank/DDBJ databases">
        <title>Tepidicaulis marinum gen. nov., sp. nov., a novel marine bacterium denitrifying nitrate to nitrous oxide strictly under microaerobic conditions.</title>
        <authorList>
            <person name="Takeuchi M."/>
            <person name="Yamagishi T."/>
            <person name="Kamagata Y."/>
            <person name="Oshima K."/>
            <person name="Hattori M."/>
            <person name="Katayama T."/>
            <person name="Hanada S."/>
            <person name="Tamaki H."/>
            <person name="Marumo K."/>
            <person name="Maeda H."/>
            <person name="Nedachi M."/>
            <person name="Iwasaki W."/>
            <person name="Suwa Y."/>
            <person name="Sakata S."/>
        </authorList>
    </citation>
    <scope>NUCLEOTIDE SEQUENCE [LARGE SCALE GENOMIC DNA]</scope>
    <source>
        <strain evidence="4 5">MA2</strain>
    </source>
</reference>
<dbReference type="PANTHER" id="PTHR31350:SF27">
    <property type="entry name" value="HEMIMETHYLATED DNA-BINDING DOMAIN-CONTAINING PROTEIN"/>
    <property type="match status" value="1"/>
</dbReference>
<dbReference type="Gene3D" id="1.25.40.10">
    <property type="entry name" value="Tetratricopeptide repeat domain"/>
    <property type="match status" value="1"/>
</dbReference>